<evidence type="ECO:0000313" key="3">
    <source>
        <dbReference type="Proteomes" id="UP000325576"/>
    </source>
</evidence>
<feature type="transmembrane region" description="Helical" evidence="1">
    <location>
        <begin position="86"/>
        <end position="104"/>
    </location>
</feature>
<sequence length="187" mass="19809">SMGIERVLPAPLARVHRRFRTPYVAVLAFVAVSAAGVFIYSDTVRDDSGSFDGVVETALVCAYTLVAFASWKFLRRIGEHTSLTRICTVSVSAAGAGLLVYIVLDGAVHGMWALPIAALAVAVSGTVWSALLRRARPESLLMVGAFDSVETADLLPGAGTLLIDGDGRRRLVPDRGTSEGDSPEHGR</sequence>
<dbReference type="AlphaFoldDB" id="A0A5N5E1P8"/>
<dbReference type="EMBL" id="MRBO01000471">
    <property type="protein sequence ID" value="KAB2584107.1"/>
    <property type="molecule type" value="Genomic_DNA"/>
</dbReference>
<feature type="transmembrane region" description="Helical" evidence="1">
    <location>
        <begin position="53"/>
        <end position="74"/>
    </location>
</feature>
<keyword evidence="1" id="KW-0472">Membrane</keyword>
<evidence type="ECO:0000313" key="2">
    <source>
        <dbReference type="EMBL" id="KAB2584107.1"/>
    </source>
</evidence>
<keyword evidence="1" id="KW-0812">Transmembrane</keyword>
<feature type="transmembrane region" description="Helical" evidence="1">
    <location>
        <begin position="21"/>
        <end position="41"/>
    </location>
</feature>
<organism evidence="2 3">
    <name type="scientific">Rhodococcus erythropolis</name>
    <name type="common">Arthrobacter picolinophilus</name>
    <dbReference type="NCBI Taxonomy" id="1833"/>
    <lineage>
        <taxon>Bacteria</taxon>
        <taxon>Bacillati</taxon>
        <taxon>Actinomycetota</taxon>
        <taxon>Actinomycetes</taxon>
        <taxon>Mycobacteriales</taxon>
        <taxon>Nocardiaceae</taxon>
        <taxon>Rhodococcus</taxon>
        <taxon>Rhodococcus erythropolis group</taxon>
    </lineage>
</organism>
<name>A0A5N5E1P8_RHOER</name>
<dbReference type="Proteomes" id="UP000325576">
    <property type="component" value="Unassembled WGS sequence"/>
</dbReference>
<gene>
    <name evidence="2" type="ORF">BS297_17210</name>
</gene>
<feature type="non-terminal residue" evidence="2">
    <location>
        <position position="1"/>
    </location>
</feature>
<keyword evidence="1" id="KW-1133">Transmembrane helix</keyword>
<accession>A0A5N5E1P8</accession>
<protein>
    <submittedName>
        <fullName evidence="2">Amino acid transporter</fullName>
    </submittedName>
</protein>
<comment type="caution">
    <text evidence="2">The sequence shown here is derived from an EMBL/GenBank/DDBJ whole genome shotgun (WGS) entry which is preliminary data.</text>
</comment>
<feature type="transmembrane region" description="Helical" evidence="1">
    <location>
        <begin position="110"/>
        <end position="132"/>
    </location>
</feature>
<evidence type="ECO:0000256" key="1">
    <source>
        <dbReference type="SAM" id="Phobius"/>
    </source>
</evidence>
<proteinExistence type="predicted"/>
<reference evidence="2 3" key="1">
    <citation type="journal article" date="2017" name="Poromechanics V (2013)">
        <title>Genomic Characterization of the Arsenic-Tolerant Actinobacterium, &lt;i&gt;Rhodococcus erythropolis&lt;/i&gt; S43.</title>
        <authorList>
            <person name="Retamal-Morales G."/>
            <person name="Mehnert M."/>
            <person name="Schwabe R."/>
            <person name="Tischler D."/>
            <person name="Schloemann M."/>
            <person name="Levican G.J."/>
        </authorList>
    </citation>
    <scope>NUCLEOTIDE SEQUENCE [LARGE SCALE GENOMIC DNA]</scope>
    <source>
        <strain evidence="2 3">S43</strain>
    </source>
</reference>
<dbReference type="Gene3D" id="1.20.1740.10">
    <property type="entry name" value="Amino acid/polyamine transporter I"/>
    <property type="match status" value="1"/>
</dbReference>